<dbReference type="EMBL" id="JBJOSA010000010">
    <property type="protein sequence ID" value="MFL8937761.1"/>
    <property type="molecule type" value="Genomic_DNA"/>
</dbReference>
<dbReference type="Pfam" id="PF08671">
    <property type="entry name" value="SinI"/>
    <property type="match status" value="1"/>
</dbReference>
<sequence>MNKELDLEWVELIKEALSAGISKEEIRDYLQNKTKRKTEYEAV</sequence>
<gene>
    <name evidence="2" type="ORF">ACKA06_13280</name>
</gene>
<dbReference type="PROSITE" id="PS51500">
    <property type="entry name" value="SIN"/>
    <property type="match status" value="1"/>
</dbReference>
<name>A0ABW8VQW9_9BACI</name>
<keyword evidence="3" id="KW-1185">Reference proteome</keyword>
<evidence type="ECO:0000259" key="1">
    <source>
        <dbReference type="PROSITE" id="PS51500"/>
    </source>
</evidence>
<accession>A0ABW8VQW9</accession>
<dbReference type="RefSeq" id="WP_411159870.1">
    <property type="nucleotide sequence ID" value="NZ_JBJOSA010000010.1"/>
</dbReference>
<evidence type="ECO:0000313" key="2">
    <source>
        <dbReference type="EMBL" id="MFL8937761.1"/>
    </source>
</evidence>
<organism evidence="2 3">
    <name type="scientific">Rossellomorea oryzaecorticis</name>
    <dbReference type="NCBI Taxonomy" id="1396505"/>
    <lineage>
        <taxon>Bacteria</taxon>
        <taxon>Bacillati</taxon>
        <taxon>Bacillota</taxon>
        <taxon>Bacilli</taxon>
        <taxon>Bacillales</taxon>
        <taxon>Bacillaceae</taxon>
        <taxon>Rossellomorea</taxon>
    </lineage>
</organism>
<proteinExistence type="predicted"/>
<reference evidence="2 3" key="1">
    <citation type="submission" date="2024-12" db="EMBL/GenBank/DDBJ databases">
        <authorList>
            <person name="Li X."/>
            <person name="Zhang D."/>
        </authorList>
    </citation>
    <scope>NUCLEOTIDE SEQUENCE [LARGE SCALE GENOMIC DNA]</scope>
    <source>
        <strain evidence="2 3">JCM19602</strain>
    </source>
</reference>
<dbReference type="SUPFAM" id="SSF47406">
    <property type="entry name" value="SinR repressor dimerisation domain-like"/>
    <property type="match status" value="1"/>
</dbReference>
<dbReference type="Proteomes" id="UP001628668">
    <property type="component" value="Unassembled WGS sequence"/>
</dbReference>
<dbReference type="InterPro" id="IPR010981">
    <property type="entry name" value="SinR/SinI_dimer_dom"/>
</dbReference>
<protein>
    <submittedName>
        <fullName evidence="2">Anti-repressor SinI family protein</fullName>
    </submittedName>
</protein>
<dbReference type="InterPro" id="IPR036281">
    <property type="entry name" value="SinR/SinI_dimer_dom_sf"/>
</dbReference>
<evidence type="ECO:0000313" key="3">
    <source>
        <dbReference type="Proteomes" id="UP001628668"/>
    </source>
</evidence>
<comment type="caution">
    <text evidence="2">The sequence shown here is derived from an EMBL/GenBank/DDBJ whole genome shotgun (WGS) entry which is preliminary data.</text>
</comment>
<feature type="domain" description="Sin" evidence="1">
    <location>
        <begin position="1"/>
        <end position="34"/>
    </location>
</feature>